<accession>A0A919U5G5</accession>
<proteinExistence type="predicted"/>
<feature type="transmembrane region" description="Helical" evidence="1">
    <location>
        <begin position="50"/>
        <end position="74"/>
    </location>
</feature>
<evidence type="ECO:0000313" key="3">
    <source>
        <dbReference type="Proteomes" id="UP000660611"/>
    </source>
</evidence>
<comment type="caution">
    <text evidence="2">The sequence shown here is derived from an EMBL/GenBank/DDBJ whole genome shotgun (WGS) entry which is preliminary data.</text>
</comment>
<name>A0A919U5G5_9ACTN</name>
<keyword evidence="1" id="KW-1133">Transmembrane helix</keyword>
<keyword evidence="1" id="KW-0472">Membrane</keyword>
<organism evidence="2 3">
    <name type="scientific">Dactylosporangium siamense</name>
    <dbReference type="NCBI Taxonomy" id="685454"/>
    <lineage>
        <taxon>Bacteria</taxon>
        <taxon>Bacillati</taxon>
        <taxon>Actinomycetota</taxon>
        <taxon>Actinomycetes</taxon>
        <taxon>Micromonosporales</taxon>
        <taxon>Micromonosporaceae</taxon>
        <taxon>Dactylosporangium</taxon>
    </lineage>
</organism>
<dbReference type="EMBL" id="BONQ01000013">
    <property type="protein sequence ID" value="GIG42312.1"/>
    <property type="molecule type" value="Genomic_DNA"/>
</dbReference>
<dbReference type="RefSeq" id="WP_203844206.1">
    <property type="nucleotide sequence ID" value="NZ_BAAAVW010000005.1"/>
</dbReference>
<reference evidence="2" key="1">
    <citation type="submission" date="2021-01" db="EMBL/GenBank/DDBJ databases">
        <title>Whole genome shotgun sequence of Dactylosporangium siamense NBRC 106093.</title>
        <authorList>
            <person name="Komaki H."/>
            <person name="Tamura T."/>
        </authorList>
    </citation>
    <scope>NUCLEOTIDE SEQUENCE</scope>
    <source>
        <strain evidence="2">NBRC 106093</strain>
    </source>
</reference>
<gene>
    <name evidence="2" type="ORF">Dsi01nite_003530</name>
</gene>
<protein>
    <submittedName>
        <fullName evidence="2">Uncharacterized protein</fullName>
    </submittedName>
</protein>
<dbReference type="Proteomes" id="UP000660611">
    <property type="component" value="Unassembled WGS sequence"/>
</dbReference>
<sequence length="107" mass="10648">MAKTFGASLLVGVGWFVTAVIAAAVGEWSVPEQPDRDCSGFGACLSLLDILPVIVFVAGVPLLLVLLLAVTAAVTRLKLPAALAGTLSAALTAAVVGAGVALYGATR</sequence>
<evidence type="ECO:0000256" key="1">
    <source>
        <dbReference type="SAM" id="Phobius"/>
    </source>
</evidence>
<keyword evidence="1" id="KW-0812">Transmembrane</keyword>
<evidence type="ECO:0000313" key="2">
    <source>
        <dbReference type="EMBL" id="GIG42312.1"/>
    </source>
</evidence>
<dbReference type="AlphaFoldDB" id="A0A919U5G5"/>
<keyword evidence="3" id="KW-1185">Reference proteome</keyword>
<feature type="transmembrane region" description="Helical" evidence="1">
    <location>
        <begin position="81"/>
        <end position="105"/>
    </location>
</feature>